<dbReference type="Proteomes" id="UP000054516">
    <property type="component" value="Unassembled WGS sequence"/>
</dbReference>
<dbReference type="InterPro" id="IPR001138">
    <property type="entry name" value="Zn2Cys6_DnaBD"/>
</dbReference>
<accession>A0A1W2TUZ9</accession>
<proteinExistence type="predicted"/>
<feature type="region of interest" description="Disordered" evidence="6">
    <location>
        <begin position="46"/>
        <end position="90"/>
    </location>
</feature>
<protein>
    <submittedName>
        <fullName evidence="8">Putative C6 finger domain-containing protein</fullName>
    </submittedName>
</protein>
<organism evidence="8">
    <name type="scientific">Rosellinia necatrix</name>
    <name type="common">White root-rot fungus</name>
    <dbReference type="NCBI Taxonomy" id="77044"/>
    <lineage>
        <taxon>Eukaryota</taxon>
        <taxon>Fungi</taxon>
        <taxon>Dikarya</taxon>
        <taxon>Ascomycota</taxon>
        <taxon>Pezizomycotina</taxon>
        <taxon>Sordariomycetes</taxon>
        <taxon>Xylariomycetidae</taxon>
        <taxon>Xylariales</taxon>
        <taxon>Xylariaceae</taxon>
        <taxon>Rosellinia</taxon>
    </lineage>
</organism>
<feature type="compositionally biased region" description="Low complexity" evidence="6">
    <location>
        <begin position="262"/>
        <end position="278"/>
    </location>
</feature>
<keyword evidence="5" id="KW-0539">Nucleus</keyword>
<sequence>MAESAPADFRVLLGYGPSCIVAKARCDLQRPACSRCESRNMSCAYARPPASRTGEDRQGQQTPVVTSSSSSSSSSTTATAAASHPDSLPSIPSADSTVLIPGYGSAADPPLHLGLPLAGDAAYLDCGADFTGHTLPAVAGPAAAHGCLVPGLFAPGAEADASPSSDATPGSSGDFHGGAASTSCSSSSNSNSNSNSNSTSSNSTAPDTHSRLDDVRLGLNDDGSGGSPAVDINDMRLITREYFRDTPRRWRQYDDTDPFTPRPTTATTTPTAATTAATTPPPPPYPVGDIDPWIIALATRNITPDPPALVDHSSHTLFRAFRTWPSMLAKSIQLPPIIHLFQFCCDGRRDIGDDVAMPNHIARCVTLCKMWVGQAAGSEQIVQGAVQCEAECILARYHSYDAPTLLAAMQSLTILLIILLFPSNRQSTLSPMPAHIFEAVQEMANHVLSTGMLLHEEASHVRPPWRIWAHIEAKRRTLMSIYFLHWAYSVHHGTRHFNCLHWGGCWRRGRAGSGGGGRAVMGGPVRALAGAVGRPRAHPGRVLPRREGPRRRPPRRDVARGRRRAGHPHDEHHECFPAGLIPHPGCRGEYSRVRPTCVGTGG</sequence>
<dbReference type="STRING" id="77044.A0A1W2TUZ9"/>
<feature type="compositionally biased region" description="Low complexity" evidence="6">
    <location>
        <begin position="66"/>
        <end position="83"/>
    </location>
</feature>
<dbReference type="AlphaFoldDB" id="A0A1W2TUZ9"/>
<dbReference type="Gene3D" id="4.10.240.10">
    <property type="entry name" value="Zn(2)-C6 fungal-type DNA-binding domain"/>
    <property type="match status" value="1"/>
</dbReference>
<evidence type="ECO:0000313" key="9">
    <source>
        <dbReference type="Proteomes" id="UP000054516"/>
    </source>
</evidence>
<evidence type="ECO:0000259" key="7">
    <source>
        <dbReference type="Pfam" id="PF00172"/>
    </source>
</evidence>
<evidence type="ECO:0000313" key="8">
    <source>
        <dbReference type="EMBL" id="GAP92456.2"/>
    </source>
</evidence>
<dbReference type="PANTHER" id="PTHR47660:SF3">
    <property type="entry name" value="FINGER DOMAIN PROTEIN, PUTATIVE (AFU_ORTHOLOGUE AFUA_4G03310)-RELATED"/>
    <property type="match status" value="1"/>
</dbReference>
<feature type="region of interest" description="Disordered" evidence="6">
    <location>
        <begin position="158"/>
        <end position="232"/>
    </location>
</feature>
<dbReference type="CDD" id="cd00067">
    <property type="entry name" value="GAL4"/>
    <property type="match status" value="1"/>
</dbReference>
<dbReference type="InterPro" id="IPR036864">
    <property type="entry name" value="Zn2-C6_fun-type_DNA-bd_sf"/>
</dbReference>
<dbReference type="OrthoDB" id="2441642at2759"/>
<evidence type="ECO:0000256" key="4">
    <source>
        <dbReference type="ARBA" id="ARBA00023163"/>
    </source>
</evidence>
<evidence type="ECO:0000256" key="6">
    <source>
        <dbReference type="SAM" id="MobiDB-lite"/>
    </source>
</evidence>
<reference evidence="8" key="1">
    <citation type="submission" date="2016-03" db="EMBL/GenBank/DDBJ databases">
        <title>Draft genome sequence of Rosellinia necatrix.</title>
        <authorList>
            <person name="Kanematsu S."/>
        </authorList>
    </citation>
    <scope>NUCLEOTIDE SEQUENCE [LARGE SCALE GENOMIC DNA]</scope>
    <source>
        <strain evidence="8">W97</strain>
    </source>
</reference>
<feature type="compositionally biased region" description="Polar residues" evidence="6">
    <location>
        <begin position="162"/>
        <end position="171"/>
    </location>
</feature>
<keyword evidence="4" id="KW-0804">Transcription</keyword>
<keyword evidence="9" id="KW-1185">Reference proteome</keyword>
<feature type="domain" description="Zn(2)-C6 fungal-type" evidence="7">
    <location>
        <begin position="19"/>
        <end position="49"/>
    </location>
</feature>
<name>A0A1W2TUZ9_ROSNE</name>
<keyword evidence="3" id="KW-0805">Transcription regulation</keyword>
<dbReference type="EMBL" id="DF977527">
    <property type="protein sequence ID" value="GAP92456.2"/>
    <property type="molecule type" value="Genomic_DNA"/>
</dbReference>
<gene>
    <name evidence="8" type="ORF">SAMD00023353_8200370</name>
</gene>
<evidence type="ECO:0000256" key="5">
    <source>
        <dbReference type="ARBA" id="ARBA00023242"/>
    </source>
</evidence>
<feature type="region of interest" description="Disordered" evidence="6">
    <location>
        <begin position="532"/>
        <end position="573"/>
    </location>
</feature>
<dbReference type="PANTHER" id="PTHR47660">
    <property type="entry name" value="TRANSCRIPTION FACTOR WITH C2H2 AND ZN(2)-CYS(6) DNA BINDING DOMAIN (EUROFUNG)-RELATED-RELATED"/>
    <property type="match status" value="1"/>
</dbReference>
<feature type="region of interest" description="Disordered" evidence="6">
    <location>
        <begin position="249"/>
        <end position="285"/>
    </location>
</feature>
<feature type="compositionally biased region" description="Low complexity" evidence="6">
    <location>
        <begin position="181"/>
        <end position="204"/>
    </location>
</feature>
<keyword evidence="2" id="KW-0862">Zinc</keyword>
<dbReference type="GO" id="GO:0008270">
    <property type="term" value="F:zinc ion binding"/>
    <property type="evidence" value="ECO:0007669"/>
    <property type="project" value="InterPro"/>
</dbReference>
<dbReference type="SUPFAM" id="SSF57701">
    <property type="entry name" value="Zn2/Cys6 DNA-binding domain"/>
    <property type="match status" value="1"/>
</dbReference>
<dbReference type="GO" id="GO:0000981">
    <property type="term" value="F:DNA-binding transcription factor activity, RNA polymerase II-specific"/>
    <property type="evidence" value="ECO:0007669"/>
    <property type="project" value="InterPro"/>
</dbReference>
<keyword evidence="1" id="KW-0479">Metal-binding</keyword>
<evidence type="ECO:0000256" key="1">
    <source>
        <dbReference type="ARBA" id="ARBA00022723"/>
    </source>
</evidence>
<dbReference type="Pfam" id="PF00172">
    <property type="entry name" value="Zn_clus"/>
    <property type="match status" value="1"/>
</dbReference>
<evidence type="ECO:0000256" key="2">
    <source>
        <dbReference type="ARBA" id="ARBA00022833"/>
    </source>
</evidence>
<evidence type="ECO:0000256" key="3">
    <source>
        <dbReference type="ARBA" id="ARBA00023015"/>
    </source>
</evidence>